<comment type="similarity">
    <text evidence="1">Belongs to the MAP65/ASE1 family.</text>
</comment>
<comment type="caution">
    <text evidence="4">The sequence shown here is derived from an EMBL/GenBank/DDBJ whole genome shotgun (WGS) entry which is preliminary data.</text>
</comment>
<organism evidence="4 5">
    <name type="scientific">Adiantum capillus-veneris</name>
    <name type="common">Maidenhair fern</name>
    <dbReference type="NCBI Taxonomy" id="13818"/>
    <lineage>
        <taxon>Eukaryota</taxon>
        <taxon>Viridiplantae</taxon>
        <taxon>Streptophyta</taxon>
        <taxon>Embryophyta</taxon>
        <taxon>Tracheophyta</taxon>
        <taxon>Polypodiopsida</taxon>
        <taxon>Polypodiidae</taxon>
        <taxon>Polypodiales</taxon>
        <taxon>Pteridineae</taxon>
        <taxon>Pteridaceae</taxon>
        <taxon>Vittarioideae</taxon>
        <taxon>Adiantum</taxon>
    </lineage>
</organism>
<feature type="compositionally biased region" description="Basic and acidic residues" evidence="3">
    <location>
        <begin position="673"/>
        <end position="689"/>
    </location>
</feature>
<dbReference type="PANTHER" id="PTHR19321">
    <property type="entry name" value="PROTEIN REGULATOR OF CYTOKINESIS 1 PRC1-RELATED"/>
    <property type="match status" value="1"/>
</dbReference>
<protein>
    <submittedName>
        <fullName evidence="4">Uncharacterized protein</fullName>
    </submittedName>
</protein>
<feature type="region of interest" description="Disordered" evidence="3">
    <location>
        <begin position="673"/>
        <end position="779"/>
    </location>
</feature>
<dbReference type="GO" id="GO:0005819">
    <property type="term" value="C:spindle"/>
    <property type="evidence" value="ECO:0007669"/>
    <property type="project" value="TreeGrafter"/>
</dbReference>
<dbReference type="GO" id="GO:0005874">
    <property type="term" value="C:microtubule"/>
    <property type="evidence" value="ECO:0007669"/>
    <property type="project" value="UniProtKB-KW"/>
</dbReference>
<dbReference type="Pfam" id="PF03999">
    <property type="entry name" value="MAP65_ASE1"/>
    <property type="match status" value="1"/>
</dbReference>
<dbReference type="PANTHER" id="PTHR19321:SF41">
    <property type="entry name" value="FASCETTO-RELATED"/>
    <property type="match status" value="1"/>
</dbReference>
<evidence type="ECO:0000313" key="5">
    <source>
        <dbReference type="Proteomes" id="UP000886520"/>
    </source>
</evidence>
<dbReference type="InterPro" id="IPR007145">
    <property type="entry name" value="MAP65_Ase1_PRC1"/>
</dbReference>
<name>A0A9D4Z6G3_ADICA</name>
<evidence type="ECO:0000256" key="1">
    <source>
        <dbReference type="ARBA" id="ARBA00006187"/>
    </source>
</evidence>
<evidence type="ECO:0000256" key="2">
    <source>
        <dbReference type="ARBA" id="ARBA00022701"/>
    </source>
</evidence>
<gene>
    <name evidence="4" type="ORF">GOP47_0021377</name>
</gene>
<dbReference type="AlphaFoldDB" id="A0A9D4Z6G3"/>
<sequence>MSRIRGRYSVKRVLASCCEPNEPDLVQFCSYPKSPFSPTLGGYPRPVGFDLPRSVGFGLPPQLGAVAHTLSFIQEAISGDLKEREGNASVKATSFLNLIGPFELRKKAGIGARSISTVFTKVSIAKLFLFSSTVGVLVQGQVNLLELEDVLAACLQNPQRPFFAFSHALQKLAIVRIWPAKQTSLLEKLCCRSDCTTSLVNAMNSVEIPVDTTCGSLLRELQHIWDEVGESDGERDKMLLQLEQECLEVYRKKVDQASHSRARLHQAIADAEAEIALLISALGEHGIVVRDDKRGPTLKEQLVALHPLLEELRKKKEERLKQFAEAKEHIQKILVAISGSSDLGSAASFSSSVDKDLSLGRLDEYLVHLQALQKEKEERLQKVSESVSVIHELCSILAMDSMKIVKEVNPSLCMGAVGSSDVISDSILDILKRTIESLRLEKTKRLHKLQELATSLIELWNLMDSPKAEQNDYLHIMNMVGTTEADMISHGDLSLKYIQQAETEVQRLEKLKVTKVKELVVKKQTELNSILMAAHMEPDPDASQEKILAIIDSGVFDASELLGSFDQQIAIAKEEALSRKEIMEKMDRWVAACEEECWLEEYNRDENRYNASRGAHINLKRAEKARITIQKLPSMLENLIQKTKTWEEEHKSTFLFNGMRLLDVLEEQNIARKEKDHEKKRMRDQRKLQEQMATEQEAVFGAKPSPLKPVSAKKGLSVRANGNGTPIRRASLGGGLLQSEAPRKNGLTPGRVGKDKKDKTRPTAPVNFVAIAKEDPTAV</sequence>
<dbReference type="GO" id="GO:0008017">
    <property type="term" value="F:microtubule binding"/>
    <property type="evidence" value="ECO:0007669"/>
    <property type="project" value="InterPro"/>
</dbReference>
<dbReference type="EMBL" id="JABFUD020000021">
    <property type="protein sequence ID" value="KAI5062830.1"/>
    <property type="molecule type" value="Genomic_DNA"/>
</dbReference>
<accession>A0A9D4Z6G3</accession>
<evidence type="ECO:0000256" key="3">
    <source>
        <dbReference type="SAM" id="MobiDB-lite"/>
    </source>
</evidence>
<dbReference type="Proteomes" id="UP000886520">
    <property type="component" value="Chromosome 21"/>
</dbReference>
<reference evidence="4" key="1">
    <citation type="submission" date="2021-01" db="EMBL/GenBank/DDBJ databases">
        <title>Adiantum capillus-veneris genome.</title>
        <authorList>
            <person name="Fang Y."/>
            <person name="Liao Q."/>
        </authorList>
    </citation>
    <scope>NUCLEOTIDE SEQUENCE</scope>
    <source>
        <strain evidence="4">H3</strain>
        <tissue evidence="4">Leaf</tissue>
    </source>
</reference>
<evidence type="ECO:0000313" key="4">
    <source>
        <dbReference type="EMBL" id="KAI5062830.1"/>
    </source>
</evidence>
<keyword evidence="5" id="KW-1185">Reference proteome</keyword>
<keyword evidence="2" id="KW-0493">Microtubule</keyword>
<dbReference type="Gene3D" id="1.20.58.1520">
    <property type="match status" value="1"/>
</dbReference>
<feature type="compositionally biased region" description="Basic and acidic residues" evidence="3">
    <location>
        <begin position="752"/>
        <end position="761"/>
    </location>
</feature>
<dbReference type="OrthoDB" id="642895at2759"/>
<dbReference type="GO" id="GO:0000226">
    <property type="term" value="P:microtubule cytoskeleton organization"/>
    <property type="evidence" value="ECO:0007669"/>
    <property type="project" value="InterPro"/>
</dbReference>
<proteinExistence type="inferred from homology"/>
<dbReference type="GO" id="GO:0005737">
    <property type="term" value="C:cytoplasm"/>
    <property type="evidence" value="ECO:0007669"/>
    <property type="project" value="TreeGrafter"/>
</dbReference>